<gene>
    <name evidence="1" type="ORF">EOS_29505</name>
</gene>
<dbReference type="EMBL" id="AEJF01000175">
    <property type="protein sequence ID" value="KLU22619.1"/>
    <property type="molecule type" value="Genomic_DNA"/>
</dbReference>
<accession>A0A0J1CPS7</accession>
<dbReference type="AlphaFoldDB" id="A0A0J1CPS7"/>
<comment type="caution">
    <text evidence="1">The sequence shown here is derived from an EMBL/GenBank/DDBJ whole genome shotgun (WGS) entry which is preliminary data.</text>
</comment>
<sequence>MVADTPPYSVVRSFTAPDMQMVVVPPTSTNATIAMAMVSFMGTPCDNTTDQKTGARADLMRALAIKRLEIGHS</sequence>
<evidence type="ECO:0000313" key="1">
    <source>
        <dbReference type="EMBL" id="KLU22619.1"/>
    </source>
</evidence>
<dbReference type="Proteomes" id="UP000035963">
    <property type="component" value="Unassembled WGS sequence"/>
</dbReference>
<proteinExistence type="predicted"/>
<protein>
    <submittedName>
        <fullName evidence="1">Uncharacterized protein</fullName>
    </submittedName>
</protein>
<evidence type="ECO:0000313" key="2">
    <source>
        <dbReference type="Proteomes" id="UP000035963"/>
    </source>
</evidence>
<reference evidence="1 2" key="1">
    <citation type="journal article" date="2015" name="Genome Announc.">
        <title>Draft Genome Sequence of Burkholderia sp. Strain PML1(12), an Ectomycorrhizosphere-Inhabiting Bacterium with Effective Mineral-Weathering Ability.</title>
        <authorList>
            <person name="Uroz S."/>
            <person name="Oger P."/>
        </authorList>
    </citation>
    <scope>NUCLEOTIDE SEQUENCE [LARGE SCALE GENOMIC DNA]</scope>
    <source>
        <strain evidence="2">PML1(12)</strain>
    </source>
</reference>
<keyword evidence="2" id="KW-1185">Reference proteome</keyword>
<name>A0A0J1CPS7_9BURK</name>
<organism evidence="1 2">
    <name type="scientific">Caballeronia mineralivorans PML1(12)</name>
    <dbReference type="NCBI Taxonomy" id="908627"/>
    <lineage>
        <taxon>Bacteria</taxon>
        <taxon>Pseudomonadati</taxon>
        <taxon>Pseudomonadota</taxon>
        <taxon>Betaproteobacteria</taxon>
        <taxon>Burkholderiales</taxon>
        <taxon>Burkholderiaceae</taxon>
        <taxon>Caballeronia</taxon>
    </lineage>
</organism>